<accession>A0A644YPB8</accession>
<reference evidence="1" key="1">
    <citation type="submission" date="2019-08" db="EMBL/GenBank/DDBJ databases">
        <authorList>
            <person name="Kucharzyk K."/>
            <person name="Murdoch R.W."/>
            <person name="Higgins S."/>
            <person name="Loffler F."/>
        </authorList>
    </citation>
    <scope>NUCLEOTIDE SEQUENCE</scope>
</reference>
<dbReference type="AlphaFoldDB" id="A0A644YPB8"/>
<protein>
    <submittedName>
        <fullName evidence="1">Uncharacterized protein</fullName>
    </submittedName>
</protein>
<proteinExistence type="predicted"/>
<evidence type="ECO:0000313" key="1">
    <source>
        <dbReference type="EMBL" id="MPM28343.1"/>
    </source>
</evidence>
<organism evidence="1">
    <name type="scientific">bioreactor metagenome</name>
    <dbReference type="NCBI Taxonomy" id="1076179"/>
    <lineage>
        <taxon>unclassified sequences</taxon>
        <taxon>metagenomes</taxon>
        <taxon>ecological metagenomes</taxon>
    </lineage>
</organism>
<dbReference type="EMBL" id="VSSQ01005228">
    <property type="protein sequence ID" value="MPM28343.1"/>
    <property type="molecule type" value="Genomic_DNA"/>
</dbReference>
<sequence>MLRGSTELTAAYLPGAPFYTWGQMLINSGKYLTRPMQELLQLCEQHTVGLSEP</sequence>
<name>A0A644YPB8_9ZZZZ</name>
<comment type="caution">
    <text evidence="1">The sequence shown here is derived from an EMBL/GenBank/DDBJ whole genome shotgun (WGS) entry which is preliminary data.</text>
</comment>
<gene>
    <name evidence="1" type="ORF">SDC9_74865</name>
</gene>